<dbReference type="EMBL" id="CP035037">
    <property type="protein sequence ID" value="QAB18165.1"/>
    <property type="molecule type" value="Genomic_DNA"/>
</dbReference>
<name>A0ABX5QGS6_9MICO</name>
<accession>A0ABX5QGS6</accession>
<dbReference type="Gene3D" id="3.30.465.10">
    <property type="match status" value="1"/>
</dbReference>
<dbReference type="InterPro" id="IPR036318">
    <property type="entry name" value="FAD-bd_PCMH-like_sf"/>
</dbReference>
<keyword evidence="3" id="KW-1185">Reference proteome</keyword>
<dbReference type="PANTHER" id="PTHR43762:SF1">
    <property type="entry name" value="D-ARABINONO-1,4-LACTONE OXIDASE"/>
    <property type="match status" value="1"/>
</dbReference>
<dbReference type="InterPro" id="IPR006094">
    <property type="entry name" value="Oxid_FAD_bind_N"/>
</dbReference>
<protein>
    <submittedName>
        <fullName evidence="2">FAD-binding oxidoreductase</fullName>
    </submittedName>
</protein>
<dbReference type="Proteomes" id="UP000285768">
    <property type="component" value="Chromosome"/>
</dbReference>
<dbReference type="InterPro" id="IPR016169">
    <property type="entry name" value="FAD-bd_PCMH_sub2"/>
</dbReference>
<sequence length="432" mass="47298">MDLVSWGRRGRHPHRVVRPADPSRVADAIATGHPGLAVGLERSYGDSALNAGGTAWDLTALDAFIEFDDETGLLRCEAGVTLREIQRVFSRRGWMLAVTPGTQDVTVGGAIANDVHGKNHAAAGTFGCHVERLVLLRTDGERIVCGPHERSDWFAATVGGLGLTGVIVEATIRLERVAGPWLETRRVAFGSLSEYFSLVRETTEPLSVGWIDVVTGGGRRGIFTTAHPCSAAQTAAQAPPADERALTVPFTPPFSLVGRATLPALNKAYYWWQRAGVGTRVEHYRSYDYQLDAIRGWNRMYGPRGFYQYQSTIPWEGAEEATAEMLHRIARSGQGSFLGVLKTFGDTPSPGMLSFPAPGVCFALDFPDLGDRTLRLFAELDRIVSQVGGRLYPAKDARMPRELFEAGYPRLPEFLPFRDPGVESDLARRLIS</sequence>
<evidence type="ECO:0000259" key="1">
    <source>
        <dbReference type="PROSITE" id="PS51387"/>
    </source>
</evidence>
<evidence type="ECO:0000313" key="2">
    <source>
        <dbReference type="EMBL" id="QAB18165.1"/>
    </source>
</evidence>
<dbReference type="RefSeq" id="WP_128387095.1">
    <property type="nucleotide sequence ID" value="NZ_CP035037.1"/>
</dbReference>
<evidence type="ECO:0000313" key="3">
    <source>
        <dbReference type="Proteomes" id="UP000285768"/>
    </source>
</evidence>
<proteinExistence type="predicted"/>
<dbReference type="SUPFAM" id="SSF56176">
    <property type="entry name" value="FAD-binding/transporter-associated domain-like"/>
    <property type="match status" value="1"/>
</dbReference>
<dbReference type="PANTHER" id="PTHR43762">
    <property type="entry name" value="L-GULONOLACTONE OXIDASE"/>
    <property type="match status" value="1"/>
</dbReference>
<dbReference type="InterPro" id="IPR016166">
    <property type="entry name" value="FAD-bd_PCMH"/>
</dbReference>
<gene>
    <name evidence="2" type="ORF">Leucomu_09755</name>
</gene>
<dbReference type="Pfam" id="PF01565">
    <property type="entry name" value="FAD_binding_4"/>
    <property type="match status" value="1"/>
</dbReference>
<feature type="domain" description="FAD-binding PCMH-type" evidence="1">
    <location>
        <begin position="9"/>
        <end position="177"/>
    </location>
</feature>
<reference evidence="2 3" key="1">
    <citation type="submission" date="2019-01" db="EMBL/GenBank/DDBJ databases">
        <title>Leucobacter muris sp. nov. isolated from the nose of a laboratory mouse.</title>
        <authorList>
            <person name="Benga L."/>
            <person name="Sproeer C."/>
            <person name="Schumann P."/>
            <person name="Verbarg S."/>
            <person name="Bunk B."/>
            <person name="Engelhardt E."/>
            <person name="Benten P.M."/>
            <person name="Sager M."/>
        </authorList>
    </citation>
    <scope>NUCLEOTIDE SEQUENCE [LARGE SCALE GENOMIC DNA]</scope>
    <source>
        <strain evidence="2 3">DSM 101948</strain>
    </source>
</reference>
<dbReference type="InterPro" id="IPR010031">
    <property type="entry name" value="FAD_lactone_oxidase-like"/>
</dbReference>
<organism evidence="2 3">
    <name type="scientific">Leucobacter muris</name>
    <dbReference type="NCBI Taxonomy" id="1935379"/>
    <lineage>
        <taxon>Bacteria</taxon>
        <taxon>Bacillati</taxon>
        <taxon>Actinomycetota</taxon>
        <taxon>Actinomycetes</taxon>
        <taxon>Micrococcales</taxon>
        <taxon>Microbacteriaceae</taxon>
        <taxon>Leucobacter</taxon>
    </lineage>
</organism>
<dbReference type="PROSITE" id="PS51387">
    <property type="entry name" value="FAD_PCMH"/>
    <property type="match status" value="1"/>
</dbReference>